<accession>A0A1E5GUJ5</accession>
<comment type="caution">
    <text evidence="1">The sequence shown here is derived from an EMBL/GenBank/DDBJ whole genome shotgun (WGS) entry which is preliminary data.</text>
</comment>
<keyword evidence="2" id="KW-1185">Reference proteome</keyword>
<evidence type="ECO:0000313" key="2">
    <source>
        <dbReference type="Proteomes" id="UP000094764"/>
    </source>
</evidence>
<reference evidence="2" key="1">
    <citation type="submission" date="2016-09" db="EMBL/GenBank/DDBJ databases">
        <authorList>
            <person name="Gulvik C.A."/>
        </authorList>
    </citation>
    <scope>NUCLEOTIDE SEQUENCE [LARGE SCALE GENOMIC DNA]</scope>
    <source>
        <strain evidence="2">LMG 26306</strain>
    </source>
</reference>
<evidence type="ECO:0008006" key="3">
    <source>
        <dbReference type="Google" id="ProtNLM"/>
    </source>
</evidence>
<gene>
    <name evidence="1" type="ORF">BCR23_05505</name>
</gene>
<dbReference type="InterPro" id="IPR027417">
    <property type="entry name" value="P-loop_NTPase"/>
</dbReference>
<proteinExistence type="predicted"/>
<name>A0A1E5GUJ5_9ENTE</name>
<sequence length="350" mass="39882">MDCTLTFLNTVLTITTDEKSDVLMGKVIHFFSTHFSTDFGKKDGSALATIKVSRTKEPKQFFQTEERVDNLYIRKSASDFFSIFVEKRTTGTIEYFYSKEADVSLIYHKELKNIEVYCSLEPNQREEMILIELIRDLVLKNEELHGSIVVHAASAEKNGEVILITGPKGAGKSTVLLELVRDHGYNFFSGDKTFLWVKDNCLMAKGWPDYPHLGLGTISKYPELVTKLSLEDEVRKNQATIWSTRHKMPVPPEILADFVTFSSPEIIAQLKKIIMPSVQKEIALRMLETPTSIEMLQKNIEIVKNHWNNYLDMSDRNVYDQSLKEVLTCLKGIPTVDLFGNGKIKAELLC</sequence>
<dbReference type="EMBL" id="MIKB01000013">
    <property type="protein sequence ID" value="OEG16345.1"/>
    <property type="molecule type" value="Genomic_DNA"/>
</dbReference>
<protein>
    <recommendedName>
        <fullName evidence="3">Aldolase</fullName>
    </recommendedName>
</protein>
<evidence type="ECO:0000313" key="1">
    <source>
        <dbReference type="EMBL" id="OEG16345.1"/>
    </source>
</evidence>
<dbReference type="STRING" id="903983.BCR23_05505"/>
<dbReference type="SUPFAM" id="SSF52540">
    <property type="entry name" value="P-loop containing nucleoside triphosphate hydrolases"/>
    <property type="match status" value="1"/>
</dbReference>
<dbReference type="Proteomes" id="UP000094764">
    <property type="component" value="Unassembled WGS sequence"/>
</dbReference>
<organism evidence="1 2">
    <name type="scientific">Enterococcus quebecensis</name>
    <dbReference type="NCBI Taxonomy" id="903983"/>
    <lineage>
        <taxon>Bacteria</taxon>
        <taxon>Bacillati</taxon>
        <taxon>Bacillota</taxon>
        <taxon>Bacilli</taxon>
        <taxon>Lactobacillales</taxon>
        <taxon>Enterococcaceae</taxon>
        <taxon>Enterococcus</taxon>
    </lineage>
</organism>
<dbReference type="RefSeq" id="WP_069634799.1">
    <property type="nucleotide sequence ID" value="NZ_JXKZ01000015.1"/>
</dbReference>
<dbReference type="SUPFAM" id="SSF53795">
    <property type="entry name" value="PEP carboxykinase-like"/>
    <property type="match status" value="1"/>
</dbReference>
<dbReference type="Gene3D" id="3.40.50.300">
    <property type="entry name" value="P-loop containing nucleotide triphosphate hydrolases"/>
    <property type="match status" value="1"/>
</dbReference>
<dbReference type="AlphaFoldDB" id="A0A1E5GUJ5"/>
<dbReference type="OrthoDB" id="1201990at2"/>